<dbReference type="HOGENOM" id="CLU_3208545_0_0_1"/>
<dbReference type="Gramene" id="KQL09951">
    <property type="protein sequence ID" value="KQL09951"/>
    <property type="gene ID" value="SETIT_009128mg"/>
</dbReference>
<dbReference type="InParanoid" id="K3Y4J0"/>
<dbReference type="Proteomes" id="UP000004995">
    <property type="component" value="Unassembled WGS sequence"/>
</dbReference>
<reference evidence="2" key="1">
    <citation type="journal article" date="2012" name="Nat. Biotechnol.">
        <title>Reference genome sequence of the model plant Setaria.</title>
        <authorList>
            <person name="Bennetzen J.L."/>
            <person name="Schmutz J."/>
            <person name="Wang H."/>
            <person name="Percifield R."/>
            <person name="Hawkins J."/>
            <person name="Pontaroli A.C."/>
            <person name="Estep M."/>
            <person name="Feng L."/>
            <person name="Vaughn J.N."/>
            <person name="Grimwood J."/>
            <person name="Jenkins J."/>
            <person name="Barry K."/>
            <person name="Lindquist E."/>
            <person name="Hellsten U."/>
            <person name="Deshpande S."/>
            <person name="Wang X."/>
            <person name="Wu X."/>
            <person name="Mitros T."/>
            <person name="Triplett J."/>
            <person name="Yang X."/>
            <person name="Ye C.Y."/>
            <person name="Mauro-Herrera M."/>
            <person name="Wang L."/>
            <person name="Li P."/>
            <person name="Sharma M."/>
            <person name="Sharma R."/>
            <person name="Ronald P.C."/>
            <person name="Panaud O."/>
            <person name="Kellogg E.A."/>
            <person name="Brutnell T.P."/>
            <person name="Doust A.N."/>
            <person name="Tuskan G.A."/>
            <person name="Rokhsar D."/>
            <person name="Devos K.M."/>
        </authorList>
    </citation>
    <scope>NUCLEOTIDE SEQUENCE [LARGE SCALE GENOMIC DNA]</scope>
    <source>
        <strain evidence="2">cv. Yugu1</strain>
    </source>
</reference>
<accession>K3Y4J0</accession>
<protein>
    <submittedName>
        <fullName evidence="1">Uncharacterized protein</fullName>
    </submittedName>
</protein>
<organism evidence="1 2">
    <name type="scientific">Setaria italica</name>
    <name type="common">Foxtail millet</name>
    <name type="synonym">Panicum italicum</name>
    <dbReference type="NCBI Taxonomy" id="4555"/>
    <lineage>
        <taxon>Eukaryota</taxon>
        <taxon>Viridiplantae</taxon>
        <taxon>Streptophyta</taxon>
        <taxon>Embryophyta</taxon>
        <taxon>Tracheophyta</taxon>
        <taxon>Spermatophyta</taxon>
        <taxon>Magnoliopsida</taxon>
        <taxon>Liliopsida</taxon>
        <taxon>Poales</taxon>
        <taxon>Poaceae</taxon>
        <taxon>PACMAD clade</taxon>
        <taxon>Panicoideae</taxon>
        <taxon>Panicodae</taxon>
        <taxon>Paniceae</taxon>
        <taxon>Cenchrinae</taxon>
        <taxon>Setaria</taxon>
    </lineage>
</organism>
<dbReference type="EMBL" id="AGNK02002296">
    <property type="status" value="NOT_ANNOTATED_CDS"/>
    <property type="molecule type" value="Genomic_DNA"/>
</dbReference>
<evidence type="ECO:0000313" key="1">
    <source>
        <dbReference type="EnsemblPlants" id="KQL09951"/>
    </source>
</evidence>
<dbReference type="AlphaFoldDB" id="K3Y4J0"/>
<evidence type="ECO:0000313" key="2">
    <source>
        <dbReference type="Proteomes" id="UP000004995"/>
    </source>
</evidence>
<dbReference type="EnsemblPlants" id="KQL09951">
    <property type="protein sequence ID" value="KQL09951"/>
    <property type="gene ID" value="SETIT_009128mg"/>
</dbReference>
<keyword evidence="2" id="KW-1185">Reference proteome</keyword>
<reference evidence="1" key="2">
    <citation type="submission" date="2018-08" db="UniProtKB">
        <authorList>
            <consortium name="EnsemblPlants"/>
        </authorList>
    </citation>
    <scope>IDENTIFICATION</scope>
    <source>
        <strain evidence="1">Yugu1</strain>
    </source>
</reference>
<proteinExistence type="predicted"/>
<sequence length="45" mass="5405">MEPKQFLKIKNILLATTIWFTQLFHREFLLSSNFGHYLKVVVQPQ</sequence>
<name>K3Y4J0_SETIT</name>